<name>A0A834WQX1_9FABA</name>
<comment type="caution">
    <text evidence="1">The sequence shown here is derived from an EMBL/GenBank/DDBJ whole genome shotgun (WGS) entry which is preliminary data.</text>
</comment>
<dbReference type="Proteomes" id="UP000634136">
    <property type="component" value="Unassembled WGS sequence"/>
</dbReference>
<keyword evidence="2" id="KW-1185">Reference proteome</keyword>
<gene>
    <name evidence="1" type="ORF">G2W53_013640</name>
</gene>
<evidence type="ECO:0000313" key="1">
    <source>
        <dbReference type="EMBL" id="KAF7831307.1"/>
    </source>
</evidence>
<dbReference type="AlphaFoldDB" id="A0A834WQX1"/>
<protein>
    <submittedName>
        <fullName evidence="1">Uncharacterized protein</fullName>
    </submittedName>
</protein>
<organism evidence="1 2">
    <name type="scientific">Senna tora</name>
    <dbReference type="NCBI Taxonomy" id="362788"/>
    <lineage>
        <taxon>Eukaryota</taxon>
        <taxon>Viridiplantae</taxon>
        <taxon>Streptophyta</taxon>
        <taxon>Embryophyta</taxon>
        <taxon>Tracheophyta</taxon>
        <taxon>Spermatophyta</taxon>
        <taxon>Magnoliopsida</taxon>
        <taxon>eudicotyledons</taxon>
        <taxon>Gunneridae</taxon>
        <taxon>Pentapetalae</taxon>
        <taxon>rosids</taxon>
        <taxon>fabids</taxon>
        <taxon>Fabales</taxon>
        <taxon>Fabaceae</taxon>
        <taxon>Caesalpinioideae</taxon>
        <taxon>Cassia clade</taxon>
        <taxon>Senna</taxon>
    </lineage>
</organism>
<accession>A0A834WQX1</accession>
<dbReference type="EMBL" id="JAAIUW010000005">
    <property type="protein sequence ID" value="KAF7831307.1"/>
    <property type="molecule type" value="Genomic_DNA"/>
</dbReference>
<sequence length="97" mass="10521">MQDFSRLVIWPYDLHSIPGVQPNTFMGGVVVGHDAWRIVGNNKECSALDSPFVGKIGCSRGLNLPVFTQPYRLSIALTVAGSASLNSQSCQDMESHV</sequence>
<evidence type="ECO:0000313" key="2">
    <source>
        <dbReference type="Proteomes" id="UP000634136"/>
    </source>
</evidence>
<proteinExistence type="predicted"/>
<reference evidence="1" key="1">
    <citation type="submission" date="2020-09" db="EMBL/GenBank/DDBJ databases">
        <title>Genome-Enabled Discovery of Anthraquinone Biosynthesis in Senna tora.</title>
        <authorList>
            <person name="Kang S.-H."/>
            <person name="Pandey R.P."/>
            <person name="Lee C.-M."/>
            <person name="Sim J.-S."/>
            <person name="Jeong J.-T."/>
            <person name="Choi B.-S."/>
            <person name="Jung M."/>
            <person name="Ginzburg D."/>
            <person name="Zhao K."/>
            <person name="Won S.Y."/>
            <person name="Oh T.-J."/>
            <person name="Yu Y."/>
            <person name="Kim N.-H."/>
            <person name="Lee O.R."/>
            <person name="Lee T.-H."/>
            <person name="Bashyal P."/>
            <person name="Kim T.-S."/>
            <person name="Lee W.-H."/>
            <person name="Kawkins C."/>
            <person name="Kim C.-K."/>
            <person name="Kim J.S."/>
            <person name="Ahn B.O."/>
            <person name="Rhee S.Y."/>
            <person name="Sohng J.K."/>
        </authorList>
    </citation>
    <scope>NUCLEOTIDE SEQUENCE</scope>
    <source>
        <tissue evidence="1">Leaf</tissue>
    </source>
</reference>